<dbReference type="InterPro" id="IPR051541">
    <property type="entry name" value="PTS_SugarTrans_NitroReg"/>
</dbReference>
<dbReference type="HOGENOM" id="CLU_072531_5_1_9"/>
<evidence type="ECO:0000313" key="2">
    <source>
        <dbReference type="EMBL" id="EHR32549.1"/>
    </source>
</evidence>
<dbReference type="Proteomes" id="UP000004191">
    <property type="component" value="Unassembled WGS sequence"/>
</dbReference>
<organism evidence="2 3">
    <name type="scientific">Helcococcus kunzii ATCC 51366</name>
    <dbReference type="NCBI Taxonomy" id="883114"/>
    <lineage>
        <taxon>Bacteria</taxon>
        <taxon>Bacillati</taxon>
        <taxon>Bacillota</taxon>
        <taxon>Tissierellia</taxon>
        <taxon>Tissierellales</taxon>
        <taxon>Peptoniphilaceae</taxon>
        <taxon>Helcococcus</taxon>
    </lineage>
</organism>
<dbReference type="InterPro" id="IPR002178">
    <property type="entry name" value="PTS_EIIA_type-2_dom"/>
</dbReference>
<feature type="domain" description="PTS EIIA type-2" evidence="1">
    <location>
        <begin position="2"/>
        <end position="147"/>
    </location>
</feature>
<dbReference type="AlphaFoldDB" id="H3NQ69"/>
<sequence length="147" mass="16376">MALITEKDIFLSENLSTRNEVLKRLAEISVEAGISDSIDDVYNAYLEREEVGSTGMINGFSIPHAKSDSIKKPKILFLRNAQQISDWETLDENPVEVIISFLIPKGKGEEEHLRNLATVSKKLMKAENVNILKTTDDKAEIMGVLSA</sequence>
<name>H3NQ69_9FIRM</name>
<dbReference type="PANTHER" id="PTHR47738:SF1">
    <property type="entry name" value="NITROGEN REGULATORY PROTEIN"/>
    <property type="match status" value="1"/>
</dbReference>
<dbReference type="STRING" id="883114.HMPREF9709_01480"/>
<evidence type="ECO:0000313" key="3">
    <source>
        <dbReference type="Proteomes" id="UP000004191"/>
    </source>
</evidence>
<protein>
    <submittedName>
        <fullName evidence="2">PTS system, fructose subfamily, IIA component</fullName>
    </submittedName>
</protein>
<dbReference type="GeneID" id="96999432"/>
<dbReference type="RefSeq" id="WP_005398995.1">
    <property type="nucleotide sequence ID" value="NZ_JH601088.1"/>
</dbReference>
<dbReference type="GO" id="GO:0030295">
    <property type="term" value="F:protein kinase activator activity"/>
    <property type="evidence" value="ECO:0007669"/>
    <property type="project" value="TreeGrafter"/>
</dbReference>
<evidence type="ECO:0000259" key="1">
    <source>
        <dbReference type="PROSITE" id="PS51094"/>
    </source>
</evidence>
<keyword evidence="3" id="KW-1185">Reference proteome</keyword>
<dbReference type="CDD" id="cd00211">
    <property type="entry name" value="PTS_IIA_fru"/>
    <property type="match status" value="1"/>
</dbReference>
<dbReference type="Pfam" id="PF00359">
    <property type="entry name" value="PTS_EIIA_2"/>
    <property type="match status" value="1"/>
</dbReference>
<proteinExistence type="predicted"/>
<reference evidence="2 3" key="1">
    <citation type="submission" date="2012-01" db="EMBL/GenBank/DDBJ databases">
        <title>The Genome Sequence of Helcococcus kunzii ATCC 51366.</title>
        <authorList>
            <consortium name="The Broad Institute Genome Sequencing Platform"/>
            <person name="Earl A."/>
            <person name="Ward D."/>
            <person name="Feldgarden M."/>
            <person name="Gevers D."/>
            <person name="Huys G."/>
            <person name="Young S.K."/>
            <person name="Zeng Q."/>
            <person name="Gargeya S."/>
            <person name="Fitzgerald M."/>
            <person name="Haas B."/>
            <person name="Abouelleil A."/>
            <person name="Alvarado L."/>
            <person name="Arachchi H.M."/>
            <person name="Berlin A."/>
            <person name="Chapman S.B."/>
            <person name="Gearin G."/>
            <person name="Goldberg J."/>
            <person name="Griggs A."/>
            <person name="Gujja S."/>
            <person name="Hansen M."/>
            <person name="Heiman D."/>
            <person name="Howarth C."/>
            <person name="Larimer J."/>
            <person name="Lui A."/>
            <person name="MacDonald P.J.P."/>
            <person name="McCowen C."/>
            <person name="Montmayeur A."/>
            <person name="Murphy C."/>
            <person name="Neiman D."/>
            <person name="Pearson M."/>
            <person name="Priest M."/>
            <person name="Roberts A."/>
            <person name="Saif S."/>
            <person name="Shea T."/>
            <person name="Sisk P."/>
            <person name="Stolte C."/>
            <person name="Sykes S."/>
            <person name="Wortman J."/>
            <person name="Nusbaum C."/>
            <person name="Birren B."/>
        </authorList>
    </citation>
    <scope>NUCLEOTIDE SEQUENCE [LARGE SCALE GENOMIC DNA]</scope>
    <source>
        <strain evidence="2 3">ATCC 51366</strain>
    </source>
</reference>
<dbReference type="eggNOG" id="COG1762">
    <property type="taxonomic scope" value="Bacteria"/>
</dbReference>
<dbReference type="Gene3D" id="3.40.930.10">
    <property type="entry name" value="Mannitol-specific EII, Chain A"/>
    <property type="match status" value="1"/>
</dbReference>
<dbReference type="PANTHER" id="PTHR47738">
    <property type="entry name" value="PTS SYSTEM FRUCTOSE-LIKE EIIA COMPONENT-RELATED"/>
    <property type="match status" value="1"/>
</dbReference>
<dbReference type="SUPFAM" id="SSF55804">
    <property type="entry name" value="Phoshotransferase/anion transport protein"/>
    <property type="match status" value="1"/>
</dbReference>
<comment type="caution">
    <text evidence="2">The sequence shown here is derived from an EMBL/GenBank/DDBJ whole genome shotgun (WGS) entry which is preliminary data.</text>
</comment>
<dbReference type="OrthoDB" id="95460at2"/>
<dbReference type="EMBL" id="AGEI01000028">
    <property type="protein sequence ID" value="EHR32549.1"/>
    <property type="molecule type" value="Genomic_DNA"/>
</dbReference>
<accession>H3NQ69</accession>
<dbReference type="InterPro" id="IPR016152">
    <property type="entry name" value="PTrfase/Anion_transptr"/>
</dbReference>
<gene>
    <name evidence="2" type="ORF">HMPREF9709_01480</name>
</gene>
<dbReference type="PROSITE" id="PS51094">
    <property type="entry name" value="PTS_EIIA_TYPE_2"/>
    <property type="match status" value="1"/>
</dbReference>